<keyword evidence="1" id="KW-0732">Signal</keyword>
<gene>
    <name evidence="2" type="ORF">GFH32_16930</name>
</gene>
<dbReference type="Proteomes" id="UP000326921">
    <property type="component" value="Chromosome"/>
</dbReference>
<dbReference type="InterPro" id="IPR032183">
    <property type="entry name" value="PKD-like"/>
</dbReference>
<dbReference type="Pfam" id="PF16407">
    <property type="entry name" value="PKD_2"/>
    <property type="match status" value="1"/>
</dbReference>
<keyword evidence="3" id="KW-1185">Reference proteome</keyword>
<dbReference type="KEGG" id="sphe:GFH32_16930"/>
<reference evidence="2 3" key="1">
    <citation type="submission" date="2019-10" db="EMBL/GenBank/DDBJ databases">
        <authorList>
            <person name="Dong K."/>
        </authorList>
    </citation>
    <scope>NUCLEOTIDE SEQUENCE [LARGE SCALE GENOMIC DNA]</scope>
    <source>
        <strain evidence="3">dk4302</strain>
    </source>
</reference>
<proteinExistence type="predicted"/>
<name>A0A5Q0QDK3_9SPHI</name>
<accession>A0A5Q0QDK3</accession>
<dbReference type="EMBL" id="CP045652">
    <property type="protein sequence ID" value="QGA27905.1"/>
    <property type="molecule type" value="Genomic_DNA"/>
</dbReference>
<feature type="signal peptide" evidence="1">
    <location>
        <begin position="1"/>
        <end position="23"/>
    </location>
</feature>
<sequence>MKQKAFCILSSLFILLLIICSCAKDHGNYQYQEINRLEIQNDKGGNFEGSRIIVDKNENINIAPKIAGTLQQVNDKDLNFWWILEQDTISTDKQLRINSGSLLPGKYVGKFIVLDKQTGLTYSFTFEVLVLASVGTGSYVLTENELNQTKLFMFSRDSSKAPVSISGFDKGSFGTKPVNLEVSYNVQTDSSFDYKRLLIVTEQGEYPMIALDFNTLGTSFVIPSSGTIPNDKLLKPTYYQSDHFSSLNVDKFDGIVLIGGKCYNFKDGLFSGDSYWQDPLDYNFGEKDVIYTGSSQLKGYFISGYDSKNGLIRVFDNGLTGGGLYWNNSDDKQYFPYLTEGKTSMAIATIDDHQPTWFYLLKEGNLVGLLETTSRGLSPERLEVIYFNESEILANGKGFILKDDYWYFALERTIYRFPKRELIFQPYLTLPEDETGDIVSFKFAVNNKSEGNKIGIATYKDNAVQQKKGSFYLYDFDSKSLERKSLFEMDRAVDMRICY</sequence>
<evidence type="ECO:0000313" key="3">
    <source>
        <dbReference type="Proteomes" id="UP000326921"/>
    </source>
</evidence>
<dbReference type="PROSITE" id="PS51257">
    <property type="entry name" value="PROKAR_LIPOPROTEIN"/>
    <property type="match status" value="1"/>
</dbReference>
<evidence type="ECO:0000313" key="2">
    <source>
        <dbReference type="EMBL" id="QGA27905.1"/>
    </source>
</evidence>
<organism evidence="2 3">
    <name type="scientific">Sphingobacterium zhuxiongii</name>
    <dbReference type="NCBI Taxonomy" id="2662364"/>
    <lineage>
        <taxon>Bacteria</taxon>
        <taxon>Pseudomonadati</taxon>
        <taxon>Bacteroidota</taxon>
        <taxon>Sphingobacteriia</taxon>
        <taxon>Sphingobacteriales</taxon>
        <taxon>Sphingobacteriaceae</taxon>
        <taxon>Sphingobacterium</taxon>
    </lineage>
</organism>
<dbReference type="AlphaFoldDB" id="A0A5Q0QDK3"/>
<protein>
    <submittedName>
        <fullName evidence="2">Uncharacterized protein</fullName>
    </submittedName>
</protein>
<dbReference type="RefSeq" id="WP_153512732.1">
    <property type="nucleotide sequence ID" value="NZ_CP045652.1"/>
</dbReference>
<evidence type="ECO:0000256" key="1">
    <source>
        <dbReference type="SAM" id="SignalP"/>
    </source>
</evidence>
<feature type="chain" id="PRO_5024812484" evidence="1">
    <location>
        <begin position="24"/>
        <end position="499"/>
    </location>
</feature>